<feature type="domain" description="DUF4097" evidence="1">
    <location>
        <begin position="80"/>
        <end position="258"/>
    </location>
</feature>
<evidence type="ECO:0000313" key="2">
    <source>
        <dbReference type="EMBL" id="QNM11245.1"/>
    </source>
</evidence>
<dbReference type="AlphaFoldDB" id="A0A7G9GKB3"/>
<dbReference type="KEGG" id="ehn:H9Q80_13375"/>
<dbReference type="Pfam" id="PF13349">
    <property type="entry name" value="DUF4097"/>
    <property type="match status" value="1"/>
</dbReference>
<dbReference type="Proteomes" id="UP000515856">
    <property type="component" value="Chromosome"/>
</dbReference>
<dbReference type="EMBL" id="CP060636">
    <property type="protein sequence ID" value="QNM11245.1"/>
    <property type="molecule type" value="Genomic_DNA"/>
</dbReference>
<organism evidence="2 3">
    <name type="scientific">[Eubacterium] hominis</name>
    <dbReference type="NCBI Taxonomy" id="2764325"/>
    <lineage>
        <taxon>Bacteria</taxon>
        <taxon>Bacillati</taxon>
        <taxon>Bacillota</taxon>
        <taxon>Erysipelotrichia</taxon>
        <taxon>Erysipelotrichales</taxon>
        <taxon>Erysipelotrichaceae</taxon>
        <taxon>Amedibacillus</taxon>
    </lineage>
</organism>
<reference evidence="2 3" key="1">
    <citation type="submission" date="2020-08" db="EMBL/GenBank/DDBJ databases">
        <authorList>
            <person name="Liu C."/>
            <person name="Sun Q."/>
        </authorList>
    </citation>
    <scope>NUCLEOTIDE SEQUENCE [LARGE SCALE GENOMIC DNA]</scope>
    <source>
        <strain evidence="2 3">NSJ-61</strain>
    </source>
</reference>
<evidence type="ECO:0000259" key="1">
    <source>
        <dbReference type="Pfam" id="PF13349"/>
    </source>
</evidence>
<protein>
    <submittedName>
        <fullName evidence="2">DUF4097 family beta strand repeat protein</fullName>
    </submittedName>
</protein>
<dbReference type="RefSeq" id="WP_117536418.1">
    <property type="nucleotide sequence ID" value="NZ_CP060636.1"/>
</dbReference>
<accession>A0A7G9GKB3</accession>
<sequence length="274" mass="31198">MKKNKTKIIITIAIICVIIGSVLLGAGLAMGGDIQTLHIGKDNTSWWPFEGSLGINVLEENEYTDNSRNTWEMPLNKDTQLSIEMDLGDIRIKEGNESKIKFYNIKESEVTTKLDGNEKEIKIRRPGIHHNVKNARMEITLRKDAVYNLEVDNKLGDININDLNFRKLDIEANMGDITLQDIHSKQTDVNNDCGDIKMFGVYEGETSVENKLGDIKMEITGNKNTFDFDIENKLGDTLIQDQNYEFKSKIKEKHGNANRLEIDCHLGDIKVHFR</sequence>
<proteinExistence type="predicted"/>
<evidence type="ECO:0000313" key="3">
    <source>
        <dbReference type="Proteomes" id="UP000515856"/>
    </source>
</evidence>
<dbReference type="Gene3D" id="2.160.20.120">
    <property type="match status" value="1"/>
</dbReference>
<dbReference type="InterPro" id="IPR025164">
    <property type="entry name" value="Toastrack_DUF4097"/>
</dbReference>
<name>A0A7G9GKB3_9FIRM</name>
<gene>
    <name evidence="2" type="ORF">H9Q80_13375</name>
</gene>
<keyword evidence="3" id="KW-1185">Reference proteome</keyword>